<dbReference type="PATRIC" id="fig|1423759.3.peg.1201"/>
<dbReference type="OrthoDB" id="2297359at2"/>
<name>A0A0R1MDH0_9LACO</name>
<dbReference type="EMBL" id="AZDX01000030">
    <property type="protein sequence ID" value="KRL06127.1"/>
    <property type="molecule type" value="Genomic_DNA"/>
</dbReference>
<dbReference type="AlphaFoldDB" id="A0A0R1MDH0"/>
<accession>A0A0R1MDH0</accession>
<protein>
    <submittedName>
        <fullName evidence="1">Uncharacterized protein</fullName>
    </submittedName>
</protein>
<sequence>MNNTAIEKTEARVEKDTVWRVSNQENGHFLDVVFCKELENTMKNKRNFSFNRFESEQLNNLHSLVSNLDENFKLILDENVIGIDYLPLSSEDAADLVEAL</sequence>
<reference evidence="1 2" key="1">
    <citation type="journal article" date="2015" name="Genome Announc.">
        <title>Expanding the biotechnology potential of lactobacilli through comparative genomics of 213 strains and associated genera.</title>
        <authorList>
            <person name="Sun Z."/>
            <person name="Harris H.M."/>
            <person name="McCann A."/>
            <person name="Guo C."/>
            <person name="Argimon S."/>
            <person name="Zhang W."/>
            <person name="Yang X."/>
            <person name="Jeffery I.B."/>
            <person name="Cooney J.C."/>
            <person name="Kagawa T.F."/>
            <person name="Liu W."/>
            <person name="Song Y."/>
            <person name="Salvetti E."/>
            <person name="Wrobel A."/>
            <person name="Rasinkangas P."/>
            <person name="Parkhill J."/>
            <person name="Rea M.C."/>
            <person name="O'Sullivan O."/>
            <person name="Ritari J."/>
            <person name="Douillard F.P."/>
            <person name="Paul Ross R."/>
            <person name="Yang R."/>
            <person name="Briner A.E."/>
            <person name="Felis G.E."/>
            <person name="de Vos W.M."/>
            <person name="Barrangou R."/>
            <person name="Klaenhammer T.R."/>
            <person name="Caufield P.W."/>
            <person name="Cui Y."/>
            <person name="Zhang H."/>
            <person name="O'Toole P.W."/>
        </authorList>
    </citation>
    <scope>NUCLEOTIDE SEQUENCE [LARGE SCALE GENOMIC DNA]</scope>
    <source>
        <strain evidence="1 2">DSM 19519</strain>
    </source>
</reference>
<dbReference type="GeneID" id="98311789"/>
<organism evidence="1 2">
    <name type="scientific">Liquorilactobacillus hordei DSM 19519</name>
    <dbReference type="NCBI Taxonomy" id="1423759"/>
    <lineage>
        <taxon>Bacteria</taxon>
        <taxon>Bacillati</taxon>
        <taxon>Bacillota</taxon>
        <taxon>Bacilli</taxon>
        <taxon>Lactobacillales</taxon>
        <taxon>Lactobacillaceae</taxon>
        <taxon>Liquorilactobacillus</taxon>
    </lineage>
</organism>
<comment type="caution">
    <text evidence="1">The sequence shown here is derived from an EMBL/GenBank/DDBJ whole genome shotgun (WGS) entry which is preliminary data.</text>
</comment>
<proteinExistence type="predicted"/>
<evidence type="ECO:0000313" key="1">
    <source>
        <dbReference type="EMBL" id="KRL06127.1"/>
    </source>
</evidence>
<dbReference type="RefSeq" id="WP_057869961.1">
    <property type="nucleotide sequence ID" value="NZ_AZDX01000030.1"/>
</dbReference>
<gene>
    <name evidence="1" type="ORF">FC92_GL001135</name>
</gene>
<keyword evidence="2" id="KW-1185">Reference proteome</keyword>
<dbReference type="Proteomes" id="UP000051448">
    <property type="component" value="Unassembled WGS sequence"/>
</dbReference>
<evidence type="ECO:0000313" key="2">
    <source>
        <dbReference type="Proteomes" id="UP000051448"/>
    </source>
</evidence>